<gene>
    <name evidence="1" type="ORF">G7Z17_g4240</name>
</gene>
<keyword evidence="2" id="KW-1185">Reference proteome</keyword>
<comment type="caution">
    <text evidence="1">The sequence shown here is derived from an EMBL/GenBank/DDBJ whole genome shotgun (WGS) entry which is preliminary data.</text>
</comment>
<evidence type="ECO:0000313" key="2">
    <source>
        <dbReference type="Proteomes" id="UP000722485"/>
    </source>
</evidence>
<dbReference type="AlphaFoldDB" id="A0A9P5LA39"/>
<dbReference type="Proteomes" id="UP000722485">
    <property type="component" value="Unassembled WGS sequence"/>
</dbReference>
<name>A0A9P5LA39_9HYPO</name>
<proteinExistence type="predicted"/>
<accession>A0A9P5LA39</accession>
<protein>
    <submittedName>
        <fullName evidence="1">Uncharacterized protein</fullName>
    </submittedName>
</protein>
<dbReference type="OrthoDB" id="3437411at2759"/>
<evidence type="ECO:0000313" key="1">
    <source>
        <dbReference type="EMBL" id="KAF7552548.1"/>
    </source>
</evidence>
<dbReference type="EMBL" id="JAANBB010000059">
    <property type="protein sequence ID" value="KAF7552548.1"/>
    <property type="molecule type" value="Genomic_DNA"/>
</dbReference>
<sequence>MGSFDDYKVMTNLNIGVKALLGPKKGSGLMEQPPFRLIDALPPSLEYLRLYGYEKGENSDVDEHVDEFMQKKEARLPLLKEVVGVDEKVQDLASMYIVENKSSCWQRPHREFSWIKT</sequence>
<reference evidence="1" key="1">
    <citation type="submission" date="2020-03" db="EMBL/GenBank/DDBJ databases">
        <title>Draft Genome Sequence of Cylindrodendrum hubeiense.</title>
        <authorList>
            <person name="Buettner E."/>
            <person name="Kellner H."/>
        </authorList>
    </citation>
    <scope>NUCLEOTIDE SEQUENCE</scope>
    <source>
        <strain evidence="1">IHI 201604</strain>
    </source>
</reference>
<organism evidence="1 2">
    <name type="scientific">Cylindrodendrum hubeiense</name>
    <dbReference type="NCBI Taxonomy" id="595255"/>
    <lineage>
        <taxon>Eukaryota</taxon>
        <taxon>Fungi</taxon>
        <taxon>Dikarya</taxon>
        <taxon>Ascomycota</taxon>
        <taxon>Pezizomycotina</taxon>
        <taxon>Sordariomycetes</taxon>
        <taxon>Hypocreomycetidae</taxon>
        <taxon>Hypocreales</taxon>
        <taxon>Nectriaceae</taxon>
        <taxon>Cylindrodendrum</taxon>
    </lineage>
</organism>